<dbReference type="GeneID" id="6081787"/>
<dbReference type="RefSeq" id="XP_001886153.1">
    <property type="nucleotide sequence ID" value="XM_001886118.1"/>
</dbReference>
<proteinExistence type="predicted"/>
<keyword evidence="2" id="KW-0812">Transmembrane</keyword>
<dbReference type="InParanoid" id="B0DQC2"/>
<keyword evidence="2" id="KW-1133">Transmembrane helix</keyword>
<evidence type="ECO:0000256" key="1">
    <source>
        <dbReference type="SAM" id="MobiDB-lite"/>
    </source>
</evidence>
<feature type="compositionally biased region" description="Low complexity" evidence="1">
    <location>
        <begin position="238"/>
        <end position="252"/>
    </location>
</feature>
<feature type="transmembrane region" description="Helical" evidence="2">
    <location>
        <begin position="522"/>
        <end position="541"/>
    </location>
</feature>
<reference evidence="3 4" key="1">
    <citation type="journal article" date="2008" name="Nature">
        <title>The genome of Laccaria bicolor provides insights into mycorrhizal symbiosis.</title>
        <authorList>
            <person name="Martin F."/>
            <person name="Aerts A."/>
            <person name="Ahren D."/>
            <person name="Brun A."/>
            <person name="Danchin E.G.J."/>
            <person name="Duchaussoy F."/>
            <person name="Gibon J."/>
            <person name="Kohler A."/>
            <person name="Lindquist E."/>
            <person name="Pereda V."/>
            <person name="Salamov A."/>
            <person name="Shapiro H.J."/>
            <person name="Wuyts J."/>
            <person name="Blaudez D."/>
            <person name="Buee M."/>
            <person name="Brokstein P."/>
            <person name="Canbaeck B."/>
            <person name="Cohen D."/>
            <person name="Courty P.E."/>
            <person name="Coutinho P.M."/>
            <person name="Delaruelle C."/>
            <person name="Detter J.C."/>
            <person name="Deveau A."/>
            <person name="DiFazio S."/>
            <person name="Duplessis S."/>
            <person name="Fraissinet-Tachet L."/>
            <person name="Lucic E."/>
            <person name="Frey-Klett P."/>
            <person name="Fourrey C."/>
            <person name="Feussner I."/>
            <person name="Gay G."/>
            <person name="Grimwood J."/>
            <person name="Hoegger P.J."/>
            <person name="Jain P."/>
            <person name="Kilaru S."/>
            <person name="Labbe J."/>
            <person name="Lin Y.C."/>
            <person name="Legue V."/>
            <person name="Le Tacon F."/>
            <person name="Marmeisse R."/>
            <person name="Melayah D."/>
            <person name="Montanini B."/>
            <person name="Muratet M."/>
            <person name="Nehls U."/>
            <person name="Niculita-Hirzel H."/>
            <person name="Oudot-Le Secq M.P."/>
            <person name="Peter M."/>
            <person name="Quesneville H."/>
            <person name="Rajashekar B."/>
            <person name="Reich M."/>
            <person name="Rouhier N."/>
            <person name="Schmutz J."/>
            <person name="Yin T."/>
            <person name="Chalot M."/>
            <person name="Henrissat B."/>
            <person name="Kuees U."/>
            <person name="Lucas S."/>
            <person name="Van de Peer Y."/>
            <person name="Podila G.K."/>
            <person name="Polle A."/>
            <person name="Pukkila P.J."/>
            <person name="Richardson P.M."/>
            <person name="Rouze P."/>
            <person name="Sanders I.R."/>
            <person name="Stajich J.E."/>
            <person name="Tunlid A."/>
            <person name="Tuskan G."/>
            <person name="Grigoriev I.V."/>
        </authorList>
    </citation>
    <scope>NUCLEOTIDE SEQUENCE [LARGE SCALE GENOMIC DNA]</scope>
    <source>
        <strain evidence="4">S238N-H82 / ATCC MYA-4686</strain>
    </source>
</reference>
<dbReference type="EMBL" id="DS547125">
    <property type="protein sequence ID" value="EDR03357.1"/>
    <property type="molecule type" value="Genomic_DNA"/>
</dbReference>
<feature type="compositionally biased region" description="Polar residues" evidence="1">
    <location>
        <begin position="220"/>
        <end position="229"/>
    </location>
</feature>
<dbReference type="AlphaFoldDB" id="B0DQC2"/>
<feature type="compositionally biased region" description="Low complexity" evidence="1">
    <location>
        <begin position="348"/>
        <end position="362"/>
    </location>
</feature>
<protein>
    <submittedName>
        <fullName evidence="3">Predicted protein</fullName>
    </submittedName>
</protein>
<feature type="region of interest" description="Disordered" evidence="1">
    <location>
        <begin position="197"/>
        <end position="252"/>
    </location>
</feature>
<dbReference type="KEGG" id="lbc:LACBIDRAFT_331715"/>
<sequence>MALTTATTSIQRSSNVTSINSFCEAACMFVGDALPRQVYLNLLLRLLAIYFARYALFEDAEAEWVAQCGEWAGVFSGERHYYPPAPLTYQEHSITGMDFEPVLATTLTNSSDPEVEAVGQVGQIVNTAKGSRPIMAREQRRTSGASPEFSTKVRPSDSDKFSAPPASPIYTTGTITSTGLTNFGITTICAKHGSFSANNSNSQSSLNTPLNLNHAVGDGSLNTETNSMSVADGGMPRGVSSDTTGGSGSLTTTQSVGQVFFRLQARGSNPMPSSPAPGTSDCHDPNPNPQTGPNTNINLPFRFPPPSHSPSRSRTASFLPEEWRHPSSFSPLDVDLETGAGPGLDAISGPGTSPSPSFNSSSNGSYNPNLKFINVTSIKSFCEAARLFLSNTLPRLVYHNFLLLRFPAMYSSRAAMYSLRAARMVELDLNSQGGGGAGVNSANGAPFHGGSGRWVSGFSGHQGTSGVLGAAANGFDYWEAFINSLLKEWKTLNLVSALLIPTLLAILQIPEAADDLITRSTALLSLICALMSLSYGCIYIVRFGTMRRSKEDKYCDMVECLDVTGDAGGVDGLVIFTFTLLADPRPHAFFLSPQVNALLHYIHPLIHLAYRIRQRSFLPCTVKRNSSFGYTGGYHGGVGAWVGVFGDDTEYVDEGMG</sequence>
<gene>
    <name evidence="3" type="ORF">LACBIDRAFT_331715</name>
</gene>
<organism evidence="4">
    <name type="scientific">Laccaria bicolor (strain S238N-H82 / ATCC MYA-4686)</name>
    <name type="common">Bicoloured deceiver</name>
    <name type="synonym">Laccaria laccata var. bicolor</name>
    <dbReference type="NCBI Taxonomy" id="486041"/>
    <lineage>
        <taxon>Eukaryota</taxon>
        <taxon>Fungi</taxon>
        <taxon>Dikarya</taxon>
        <taxon>Basidiomycota</taxon>
        <taxon>Agaricomycotina</taxon>
        <taxon>Agaricomycetes</taxon>
        <taxon>Agaricomycetidae</taxon>
        <taxon>Agaricales</taxon>
        <taxon>Agaricineae</taxon>
        <taxon>Hydnangiaceae</taxon>
        <taxon>Laccaria</taxon>
    </lineage>
</organism>
<name>B0DQC2_LACBS</name>
<evidence type="ECO:0000313" key="4">
    <source>
        <dbReference type="Proteomes" id="UP000001194"/>
    </source>
</evidence>
<feature type="compositionally biased region" description="Low complexity" evidence="1">
    <location>
        <begin position="309"/>
        <end position="318"/>
    </location>
</feature>
<keyword evidence="2" id="KW-0472">Membrane</keyword>
<evidence type="ECO:0000256" key="2">
    <source>
        <dbReference type="SAM" id="Phobius"/>
    </source>
</evidence>
<accession>B0DQC2</accession>
<dbReference type="HOGENOM" id="CLU_417405_0_0_1"/>
<feature type="compositionally biased region" description="Low complexity" evidence="1">
    <location>
        <begin position="289"/>
        <end position="301"/>
    </location>
</feature>
<feature type="region of interest" description="Disordered" evidence="1">
    <location>
        <begin position="131"/>
        <end position="165"/>
    </location>
</feature>
<evidence type="ECO:0000313" key="3">
    <source>
        <dbReference type="EMBL" id="EDR03357.1"/>
    </source>
</evidence>
<feature type="region of interest" description="Disordered" evidence="1">
    <location>
        <begin position="266"/>
        <end position="362"/>
    </location>
</feature>
<keyword evidence="4" id="KW-1185">Reference proteome</keyword>
<dbReference type="OrthoDB" id="3062801at2759"/>
<dbReference type="Proteomes" id="UP000001194">
    <property type="component" value="Unassembled WGS sequence"/>
</dbReference>
<feature type="compositionally biased region" description="Low complexity" evidence="1">
    <location>
        <begin position="197"/>
        <end position="213"/>
    </location>
</feature>